<feature type="domain" description="Remorin C-terminal" evidence="3">
    <location>
        <begin position="633"/>
        <end position="736"/>
    </location>
</feature>
<proteinExistence type="inferred from homology"/>
<sequence>MMTCSVAFSNKDFDLSFFVFKPTVVIIDHLVHALVHFSSYTHNLGSVQSSIFRSIHGNMIIWCSAWKKMSSDEKDRLMEILKSMLTNVTRMAVLVEHSFLDAYAGESRDGSSTAKICSGDIVSINTGVTTAKDLNDLCYAVLAIFRCRFAKVEGLTAGLCLKGQSTPNVVCIHVWKSLQYCYSWVLNNRKWMIPYLERFSIFDMKYDIFRVVYVSDENVVIPPYVSPHNMLANDEEDSRQGHTGIISPSKLRMKLIGHRKKDGSNSNSSRTSPSRIDDAEFVNSLLPSNNGNPDDEGLHFISFSFSCVYMMNGNDFINSLIPVTSPSLEPKGNGGTGLTKIQHLQKADGGSSSTIHPVRTIEEENLDYDSNASSSSFEFDKGERSVNNPATRSLLRPIPSKWNDAEKWIMRQNTQATISKKNNTLHNSQPNRMVRVAPESGVYDHKLSTAKVTETKRVDKFSFVPSDGRNPVLEESYPQSKDLKEVNDLDLSCSTSTHDHTEFPGIRSVAMRDMGTEMTPVPSQEPSRTATPGGSATPLRSPASSMPSTPRRGEPASTPLDNTTDDDLQFPTENGRKHLSEEEMKLKTRREIAALGVQLGKMNIAAWASNGDEEEKKSAMRDANVEQHERIEFEKRAAQWEEAQKSKHTARFKREEIKIQAWESQQKAKLEAEMRRIEAKVEQMKAQTHAKMVKKIALARQRSEEKRAAAAARKSREAERTAAQAEYIRQTGRMPPSSYTCCGWV</sequence>
<dbReference type="AlphaFoldDB" id="A0A445DLH2"/>
<evidence type="ECO:0000259" key="3">
    <source>
        <dbReference type="Pfam" id="PF03763"/>
    </source>
</evidence>
<dbReference type="PANTHER" id="PTHR38226:SF2">
    <property type="match status" value="1"/>
</dbReference>
<evidence type="ECO:0000256" key="1">
    <source>
        <dbReference type="ARBA" id="ARBA00005711"/>
    </source>
</evidence>
<evidence type="ECO:0000313" key="5">
    <source>
        <dbReference type="EMBL" id="RYR64067.1"/>
    </source>
</evidence>
<feature type="compositionally biased region" description="Polar residues" evidence="2">
    <location>
        <begin position="521"/>
        <end position="534"/>
    </location>
</feature>
<dbReference type="Pfam" id="PF03763">
    <property type="entry name" value="Remorin_C"/>
    <property type="match status" value="1"/>
</dbReference>
<comment type="similarity">
    <text evidence="1">Belongs to the remorin family.</text>
</comment>
<gene>
    <name evidence="5" type="ORF">Ahy_A03g010215</name>
</gene>
<name>A0A445DLH2_ARAHY</name>
<keyword evidence="6" id="KW-1185">Reference proteome</keyword>
<evidence type="ECO:0000256" key="2">
    <source>
        <dbReference type="SAM" id="MobiDB-lite"/>
    </source>
</evidence>
<evidence type="ECO:0000313" key="6">
    <source>
        <dbReference type="Proteomes" id="UP000289738"/>
    </source>
</evidence>
<feature type="compositionally biased region" description="Basic and acidic residues" evidence="2">
    <location>
        <begin position="574"/>
        <end position="584"/>
    </location>
</feature>
<dbReference type="STRING" id="3818.A0A445DLH2"/>
<feature type="compositionally biased region" description="Basic and acidic residues" evidence="2">
    <location>
        <begin position="701"/>
        <end position="720"/>
    </location>
</feature>
<feature type="region of interest" description="Disordered" evidence="2">
    <location>
        <begin position="517"/>
        <end position="584"/>
    </location>
</feature>
<dbReference type="EMBL" id="SDMP01000003">
    <property type="protein sequence ID" value="RYR64067.1"/>
    <property type="molecule type" value="Genomic_DNA"/>
</dbReference>
<organism evidence="5 6">
    <name type="scientific">Arachis hypogaea</name>
    <name type="common">Peanut</name>
    <dbReference type="NCBI Taxonomy" id="3818"/>
    <lineage>
        <taxon>Eukaryota</taxon>
        <taxon>Viridiplantae</taxon>
        <taxon>Streptophyta</taxon>
        <taxon>Embryophyta</taxon>
        <taxon>Tracheophyta</taxon>
        <taxon>Spermatophyta</taxon>
        <taxon>Magnoliopsida</taxon>
        <taxon>eudicotyledons</taxon>
        <taxon>Gunneridae</taxon>
        <taxon>Pentapetalae</taxon>
        <taxon>rosids</taxon>
        <taxon>fabids</taxon>
        <taxon>Fabales</taxon>
        <taxon>Fabaceae</taxon>
        <taxon>Papilionoideae</taxon>
        <taxon>50 kb inversion clade</taxon>
        <taxon>dalbergioids sensu lato</taxon>
        <taxon>Dalbergieae</taxon>
        <taxon>Pterocarpus clade</taxon>
        <taxon>Arachis</taxon>
    </lineage>
</organism>
<dbReference type="Proteomes" id="UP000289738">
    <property type="component" value="Chromosome A03"/>
</dbReference>
<dbReference type="PANTHER" id="PTHR38226">
    <property type="entry name" value="(WILD MALAYSIAN BANANA) HYPOTHETICAL PROTEIN"/>
    <property type="match status" value="1"/>
</dbReference>
<feature type="region of interest" description="Disordered" evidence="2">
    <location>
        <begin position="698"/>
        <end position="723"/>
    </location>
</feature>
<evidence type="ECO:0000259" key="4">
    <source>
        <dbReference type="Pfam" id="PF24118"/>
    </source>
</evidence>
<dbReference type="Pfam" id="PF24118">
    <property type="entry name" value="DUF7392"/>
    <property type="match status" value="1"/>
</dbReference>
<comment type="caution">
    <text evidence="5">The sequence shown here is derived from an EMBL/GenBank/DDBJ whole genome shotgun (WGS) entry which is preliminary data.</text>
</comment>
<dbReference type="InterPro" id="IPR055816">
    <property type="entry name" value="DUF7392"/>
</dbReference>
<dbReference type="InterPro" id="IPR005516">
    <property type="entry name" value="Remorin_C"/>
</dbReference>
<feature type="domain" description="DUF7392" evidence="4">
    <location>
        <begin position="98"/>
        <end position="209"/>
    </location>
</feature>
<protein>
    <submittedName>
        <fullName evidence="5">Uncharacterized protein</fullName>
    </submittedName>
</protein>
<feature type="region of interest" description="Disordered" evidence="2">
    <location>
        <begin position="370"/>
        <end position="393"/>
    </location>
</feature>
<accession>A0A445DLH2</accession>
<reference evidence="5 6" key="1">
    <citation type="submission" date="2019-01" db="EMBL/GenBank/DDBJ databases">
        <title>Sequencing of cultivated peanut Arachis hypogaea provides insights into genome evolution and oil improvement.</title>
        <authorList>
            <person name="Chen X."/>
        </authorList>
    </citation>
    <scope>NUCLEOTIDE SEQUENCE [LARGE SCALE GENOMIC DNA]</scope>
    <source>
        <strain evidence="6">cv. Fuhuasheng</strain>
        <tissue evidence="5">Leaves</tissue>
    </source>
</reference>